<dbReference type="AlphaFoldDB" id="A0A814LF25"/>
<dbReference type="Proteomes" id="UP000663852">
    <property type="component" value="Unassembled WGS sequence"/>
</dbReference>
<feature type="transmembrane region" description="Helical" evidence="1">
    <location>
        <begin position="21"/>
        <end position="37"/>
    </location>
</feature>
<protein>
    <submittedName>
        <fullName evidence="2">Uncharacterized protein</fullName>
    </submittedName>
</protein>
<keyword evidence="1" id="KW-0472">Membrane</keyword>
<dbReference type="EMBL" id="CAJNOJ010000321">
    <property type="protein sequence ID" value="CAF1397281.1"/>
    <property type="molecule type" value="Genomic_DNA"/>
</dbReference>
<dbReference type="InterPro" id="IPR036259">
    <property type="entry name" value="MFS_trans_sf"/>
</dbReference>
<dbReference type="SUPFAM" id="SSF103473">
    <property type="entry name" value="MFS general substrate transporter"/>
    <property type="match status" value="1"/>
</dbReference>
<accession>A0A814LF25</accession>
<evidence type="ECO:0000313" key="4">
    <source>
        <dbReference type="Proteomes" id="UP000663828"/>
    </source>
</evidence>
<name>A0A814LF25_ADIRI</name>
<feature type="transmembrane region" description="Helical" evidence="1">
    <location>
        <begin position="140"/>
        <end position="163"/>
    </location>
</feature>
<dbReference type="InterPro" id="IPR043130">
    <property type="entry name" value="CDP-OH_PTrfase_TM_dom"/>
</dbReference>
<evidence type="ECO:0000313" key="2">
    <source>
        <dbReference type="EMBL" id="CAF1062636.1"/>
    </source>
</evidence>
<evidence type="ECO:0000313" key="3">
    <source>
        <dbReference type="EMBL" id="CAF1397281.1"/>
    </source>
</evidence>
<dbReference type="Gene3D" id="1.20.120.1760">
    <property type="match status" value="1"/>
</dbReference>
<dbReference type="EMBL" id="CAJNOR010001041">
    <property type="protein sequence ID" value="CAF1062636.1"/>
    <property type="molecule type" value="Genomic_DNA"/>
</dbReference>
<organism evidence="2 4">
    <name type="scientific">Adineta ricciae</name>
    <name type="common">Rotifer</name>
    <dbReference type="NCBI Taxonomy" id="249248"/>
    <lineage>
        <taxon>Eukaryota</taxon>
        <taxon>Metazoa</taxon>
        <taxon>Spiralia</taxon>
        <taxon>Gnathifera</taxon>
        <taxon>Rotifera</taxon>
        <taxon>Eurotatoria</taxon>
        <taxon>Bdelloidea</taxon>
        <taxon>Adinetida</taxon>
        <taxon>Adinetidae</taxon>
        <taxon>Adineta</taxon>
    </lineage>
</organism>
<keyword evidence="1" id="KW-1133">Transmembrane helix</keyword>
<dbReference type="Proteomes" id="UP000663828">
    <property type="component" value="Unassembled WGS sequence"/>
</dbReference>
<dbReference type="OrthoDB" id="448573at2759"/>
<comment type="caution">
    <text evidence="2">The sequence shown here is derived from an EMBL/GenBank/DDBJ whole genome shotgun (WGS) entry which is preliminary data.</text>
</comment>
<evidence type="ECO:0000256" key="1">
    <source>
        <dbReference type="SAM" id="Phobius"/>
    </source>
</evidence>
<feature type="transmembrane region" description="Helical" evidence="1">
    <location>
        <begin position="100"/>
        <end position="120"/>
    </location>
</feature>
<keyword evidence="1" id="KW-0812">Transmembrane</keyword>
<keyword evidence="4" id="KW-1185">Reference proteome</keyword>
<proteinExistence type="predicted"/>
<gene>
    <name evidence="3" type="ORF">EDS130_LOCUS35810</name>
    <name evidence="2" type="ORF">XAT740_LOCUS16369</name>
</gene>
<sequence length="173" mass="19342">MDNYVKIANEYQRKFFGNIPHRLIFANLICGLVSLLMSISGFYRFSSLFILLAGVCSYLNRKSYRQQHPKPETTNQFESFADMTSFAVAPVILVHSLKNWSFLLIVAFISFPFAGAYRIVKLNPKSTNDYVLGLPLPAAGIVVALLAFFSLVSPIIMIILSLLMSASLEIPKP</sequence>
<reference evidence="2" key="1">
    <citation type="submission" date="2021-02" db="EMBL/GenBank/DDBJ databases">
        <authorList>
            <person name="Nowell W R."/>
        </authorList>
    </citation>
    <scope>NUCLEOTIDE SEQUENCE</scope>
</reference>